<feature type="binding site" evidence="11">
    <location>
        <position position="106"/>
    </location>
    <ligand>
        <name>S-adenosyl-L-methionine</name>
        <dbReference type="ChEBI" id="CHEBI:59789"/>
    </ligand>
</feature>
<dbReference type="PANTHER" id="PTHR22808">
    <property type="entry name" value="NCL1 YEAST -RELATED NOL1/NOP2/FMU SUN DOMAIN-CONTAINING"/>
    <property type="match status" value="1"/>
</dbReference>
<feature type="active site" description="Nucleophile" evidence="11">
    <location>
        <position position="159"/>
    </location>
</feature>
<dbReference type="SUPFAM" id="SSF53335">
    <property type="entry name" value="S-adenosyl-L-methionine-dependent methyltransferases"/>
    <property type="match status" value="1"/>
</dbReference>
<comment type="caution">
    <text evidence="11">Lacks conserved residue(s) required for the propagation of feature annotation.</text>
</comment>
<keyword evidence="5 11" id="KW-0949">S-adenosyl-L-methionine</keyword>
<evidence type="ECO:0000256" key="12">
    <source>
        <dbReference type="SAM" id="SignalP"/>
    </source>
</evidence>
<dbReference type="InParanoid" id="A7S2N2"/>
<dbReference type="eggNOG" id="KOG2198">
    <property type="taxonomic scope" value="Eukaryota"/>
</dbReference>
<comment type="subcellular location">
    <subcellularLocation>
        <location evidence="1">Mitochondrion</location>
    </subcellularLocation>
</comment>
<evidence type="ECO:0000313" key="15">
    <source>
        <dbReference type="Proteomes" id="UP000001593"/>
    </source>
</evidence>
<dbReference type="KEGG" id="nve:5513914"/>
<evidence type="ECO:0000259" key="13">
    <source>
        <dbReference type="PROSITE" id="PS51686"/>
    </source>
</evidence>
<keyword evidence="2" id="KW-0698">rRNA processing</keyword>
<evidence type="ECO:0000256" key="4">
    <source>
        <dbReference type="ARBA" id="ARBA00022679"/>
    </source>
</evidence>
<dbReference type="HOGENOM" id="CLU_041061_0_0_1"/>
<keyword evidence="15" id="KW-1185">Reference proteome</keyword>
<dbReference type="Pfam" id="PF01189">
    <property type="entry name" value="Methyltr_RsmB-F"/>
    <property type="match status" value="1"/>
</dbReference>
<evidence type="ECO:0000256" key="2">
    <source>
        <dbReference type="ARBA" id="ARBA00022552"/>
    </source>
</evidence>
<dbReference type="PROSITE" id="PS51686">
    <property type="entry name" value="SAM_MT_RSMB_NOP"/>
    <property type="match status" value="1"/>
</dbReference>
<evidence type="ECO:0000256" key="1">
    <source>
        <dbReference type="ARBA" id="ARBA00004173"/>
    </source>
</evidence>
<feature type="binding site" evidence="11">
    <location>
        <position position="58"/>
    </location>
    <ligand>
        <name>S-adenosyl-L-methionine</name>
        <dbReference type="ChEBI" id="CHEBI:59789"/>
    </ligand>
</feature>
<dbReference type="InterPro" id="IPR029063">
    <property type="entry name" value="SAM-dependent_MTases_sf"/>
</dbReference>
<name>A7S2N2_NEMVE</name>
<dbReference type="Proteomes" id="UP000001593">
    <property type="component" value="Unassembled WGS sequence"/>
</dbReference>
<protein>
    <recommendedName>
        <fullName evidence="9">NOL1/NOP2/Sun domain family member 4</fullName>
    </recommendedName>
</protein>
<dbReference type="InterPro" id="IPR049560">
    <property type="entry name" value="MeTrfase_RsmB-F_NOP2_cat"/>
</dbReference>
<keyword evidence="7" id="KW-0809">Transit peptide</keyword>
<evidence type="ECO:0000256" key="10">
    <source>
        <dbReference type="ARBA" id="ARBA00049302"/>
    </source>
</evidence>
<dbReference type="Gene3D" id="3.40.50.150">
    <property type="entry name" value="Vaccinia Virus protein VP39"/>
    <property type="match status" value="1"/>
</dbReference>
<evidence type="ECO:0000256" key="7">
    <source>
        <dbReference type="ARBA" id="ARBA00022946"/>
    </source>
</evidence>
<evidence type="ECO:0000256" key="6">
    <source>
        <dbReference type="ARBA" id="ARBA00022884"/>
    </source>
</evidence>
<evidence type="ECO:0000256" key="8">
    <source>
        <dbReference type="ARBA" id="ARBA00023128"/>
    </source>
</evidence>
<evidence type="ECO:0000256" key="11">
    <source>
        <dbReference type="PROSITE-ProRule" id="PRU01023"/>
    </source>
</evidence>
<keyword evidence="8" id="KW-0496">Mitochondrion</keyword>
<keyword evidence="12" id="KW-0732">Signal</keyword>
<dbReference type="InterPro" id="IPR001678">
    <property type="entry name" value="MeTrfase_RsmB-F_NOP2_dom"/>
</dbReference>
<dbReference type="GO" id="GO:0001510">
    <property type="term" value="P:RNA methylation"/>
    <property type="evidence" value="ECO:0007669"/>
    <property type="project" value="InterPro"/>
</dbReference>
<keyword evidence="6 11" id="KW-0694">RNA-binding</keyword>
<reference evidence="14 15" key="1">
    <citation type="journal article" date="2007" name="Science">
        <title>Sea anemone genome reveals ancestral eumetazoan gene repertoire and genomic organization.</title>
        <authorList>
            <person name="Putnam N.H."/>
            <person name="Srivastava M."/>
            <person name="Hellsten U."/>
            <person name="Dirks B."/>
            <person name="Chapman J."/>
            <person name="Salamov A."/>
            <person name="Terry A."/>
            <person name="Shapiro H."/>
            <person name="Lindquist E."/>
            <person name="Kapitonov V.V."/>
            <person name="Jurka J."/>
            <person name="Genikhovich G."/>
            <person name="Grigoriev I.V."/>
            <person name="Lucas S.M."/>
            <person name="Steele R.E."/>
            <person name="Finnerty J.R."/>
            <person name="Technau U."/>
            <person name="Martindale M.Q."/>
            <person name="Rokhsar D.S."/>
        </authorList>
    </citation>
    <scope>NUCLEOTIDE SEQUENCE [LARGE SCALE GENOMIC DNA]</scope>
    <source>
        <strain evidence="15">CH2 X CH6</strain>
    </source>
</reference>
<feature type="binding site" evidence="11">
    <location>
        <position position="88"/>
    </location>
    <ligand>
        <name>S-adenosyl-L-methionine</name>
        <dbReference type="ChEBI" id="CHEBI:59789"/>
    </ligand>
</feature>
<feature type="signal peptide" evidence="12">
    <location>
        <begin position="1"/>
        <end position="21"/>
    </location>
</feature>
<dbReference type="PANTHER" id="PTHR22808:SF3">
    <property type="entry name" value="5-METHYLCYTOSINE RRNA METHYLTRANSFERASE NSUN4"/>
    <property type="match status" value="1"/>
</dbReference>
<gene>
    <name evidence="14" type="ORF">NEMVEDRAFT_v1g102215</name>
</gene>
<dbReference type="OMA" id="RCAMQSR"/>
<feature type="chain" id="PRO_5002712246" description="NOL1/NOP2/Sun domain family member 4" evidence="12">
    <location>
        <begin position="22"/>
        <end position="232"/>
    </location>
</feature>
<organism evidence="14 15">
    <name type="scientific">Nematostella vectensis</name>
    <name type="common">Starlet sea anemone</name>
    <dbReference type="NCBI Taxonomy" id="45351"/>
    <lineage>
        <taxon>Eukaryota</taxon>
        <taxon>Metazoa</taxon>
        <taxon>Cnidaria</taxon>
        <taxon>Anthozoa</taxon>
        <taxon>Hexacorallia</taxon>
        <taxon>Actiniaria</taxon>
        <taxon>Edwardsiidae</taxon>
        <taxon>Nematostella</taxon>
    </lineage>
</organism>
<comment type="similarity">
    <text evidence="11">Belongs to the class I-like SAM-binding methyltransferase superfamily. RsmB/NOP family.</text>
</comment>
<comment type="catalytic activity">
    <reaction evidence="10">
        <text>a cytidine in rRNA + S-adenosyl-L-methionine = a 5-methylcytidine in rRNA + S-adenosyl-L-homocysteine + H(+)</text>
        <dbReference type="Rhea" id="RHEA:61484"/>
        <dbReference type="Rhea" id="RHEA-COMP:15836"/>
        <dbReference type="Rhea" id="RHEA-COMP:15837"/>
        <dbReference type="ChEBI" id="CHEBI:15378"/>
        <dbReference type="ChEBI" id="CHEBI:57856"/>
        <dbReference type="ChEBI" id="CHEBI:59789"/>
        <dbReference type="ChEBI" id="CHEBI:74483"/>
        <dbReference type="ChEBI" id="CHEBI:82748"/>
    </reaction>
</comment>
<evidence type="ECO:0000256" key="5">
    <source>
        <dbReference type="ARBA" id="ARBA00022691"/>
    </source>
</evidence>
<dbReference type="PhylomeDB" id="A7S2N2"/>
<accession>A7S2N2</accession>
<dbReference type="GO" id="GO:0003723">
    <property type="term" value="F:RNA binding"/>
    <property type="evidence" value="ECO:0007669"/>
    <property type="project" value="UniProtKB-UniRule"/>
</dbReference>
<evidence type="ECO:0000256" key="9">
    <source>
        <dbReference type="ARBA" id="ARBA00042050"/>
    </source>
</evidence>
<dbReference type="PRINTS" id="PR02008">
    <property type="entry name" value="RCMTFAMILY"/>
</dbReference>
<dbReference type="EMBL" id="DS469569">
    <property type="protein sequence ID" value="EDO42070.1"/>
    <property type="molecule type" value="Genomic_DNA"/>
</dbReference>
<dbReference type="STRING" id="45351.A7S2N2"/>
<dbReference type="OrthoDB" id="8020218at2759"/>
<sequence>MPNGLLGYYLLDAASLLPVICLDVGPDSTVLDMCASPGGKTVAMMQLLSERGGLVANEPTQSRRRKLRKVIQEYIPKGQTNITIRGMDGTKFGGLEPCSYDRILVDAPCSTDRHCLRSGFQTDSWSEKKSQKFSQLQNKLVMSALGSLTSDGRVVYSTCTMSPYENDGVIQGVLENFRHGGKNISIERISEEQIAAWGEMFDIRRTEHGFIVLPSVEKNWGPLYTSSLVLKS</sequence>
<dbReference type="InterPro" id="IPR023267">
    <property type="entry name" value="RCMT"/>
</dbReference>
<dbReference type="AlphaFoldDB" id="A7S2N2"/>
<dbReference type="GO" id="GO:0008173">
    <property type="term" value="F:RNA methyltransferase activity"/>
    <property type="evidence" value="ECO:0007669"/>
    <property type="project" value="InterPro"/>
</dbReference>
<keyword evidence="4 11" id="KW-0808">Transferase</keyword>
<proteinExistence type="inferred from homology"/>
<evidence type="ECO:0000256" key="3">
    <source>
        <dbReference type="ARBA" id="ARBA00022603"/>
    </source>
</evidence>
<dbReference type="GO" id="GO:0005739">
    <property type="term" value="C:mitochondrion"/>
    <property type="evidence" value="ECO:0007669"/>
    <property type="project" value="UniProtKB-SubCell"/>
</dbReference>
<evidence type="ECO:0000313" key="14">
    <source>
        <dbReference type="EMBL" id="EDO42070.1"/>
    </source>
</evidence>
<keyword evidence="3 11" id="KW-0489">Methyltransferase</keyword>
<feature type="domain" description="SAM-dependent MTase RsmB/NOP-type" evidence="13">
    <location>
        <begin position="1"/>
        <end position="231"/>
    </location>
</feature>
<dbReference type="GO" id="GO:0006364">
    <property type="term" value="P:rRNA processing"/>
    <property type="evidence" value="ECO:0007669"/>
    <property type="project" value="UniProtKB-KW"/>
</dbReference>